<gene>
    <name evidence="1" type="ORF">DNK47_03095</name>
</gene>
<protein>
    <submittedName>
        <fullName evidence="1">Uncharacterized protein</fullName>
    </submittedName>
</protein>
<dbReference type="RefSeq" id="WP_112665861.1">
    <property type="nucleotide sequence ID" value="NZ_QKVO01000020.1"/>
</dbReference>
<comment type="caution">
    <text evidence="1">The sequence shown here is derived from an EMBL/GenBank/DDBJ whole genome shotgun (WGS) entry which is preliminary data.</text>
</comment>
<name>A0A328PST2_9MOLU</name>
<proteinExistence type="predicted"/>
<reference evidence="2" key="1">
    <citation type="submission" date="2018-06" db="EMBL/GenBank/DDBJ databases">
        <authorList>
            <person name="Martinez Ocampo F."/>
            <person name="Quiroz Castaneda R.E."/>
            <person name="Rojas Lopez X."/>
        </authorList>
    </citation>
    <scope>NUCLEOTIDE SEQUENCE [LARGE SCALE GENOMIC DNA]</scope>
    <source>
        <strain evidence="2">INIFAP02</strain>
    </source>
</reference>
<evidence type="ECO:0000313" key="2">
    <source>
        <dbReference type="Proteomes" id="UP000249762"/>
    </source>
</evidence>
<evidence type="ECO:0000313" key="1">
    <source>
        <dbReference type="EMBL" id="RAO94800.1"/>
    </source>
</evidence>
<keyword evidence="2" id="KW-1185">Reference proteome</keyword>
<dbReference type="EMBL" id="QKVO01000020">
    <property type="protein sequence ID" value="RAO94800.1"/>
    <property type="molecule type" value="Genomic_DNA"/>
</dbReference>
<dbReference type="OrthoDB" id="9831575at2"/>
<organism evidence="1 2">
    <name type="scientific">Mycoplasma wenyonii</name>
    <dbReference type="NCBI Taxonomy" id="65123"/>
    <lineage>
        <taxon>Bacteria</taxon>
        <taxon>Bacillati</taxon>
        <taxon>Mycoplasmatota</taxon>
        <taxon>Mollicutes</taxon>
        <taxon>Mycoplasmataceae</taxon>
        <taxon>Mycoplasma</taxon>
    </lineage>
</organism>
<dbReference type="Proteomes" id="UP000249762">
    <property type="component" value="Unassembled WGS sequence"/>
</dbReference>
<sequence>MINKLRALNTLLKDRTLANQKIEEWIGKKFEMLRTGAGGQVEKSFDDLFEIVQTEEKFDSEQRFYCLTFIDSKFIAAETNEINTKHCAYCNNSPCVADRLLLSQKIYMDTKQKHYLKLYIGCEGYASSPRFIPIKPKPEIGIPYGYCLLFFYLEHLLKDIPESIAKGMVLQEELRSCKFFVHSKTKIAKFNRECRPAFNSQKAIEWELYRFNRLKEEEEKAIQMCTFLKQIHW</sequence>
<dbReference type="AlphaFoldDB" id="A0A328PST2"/>
<accession>A0A328PST2</accession>